<evidence type="ECO:0000259" key="16">
    <source>
        <dbReference type="SMART" id="SM01333"/>
    </source>
</evidence>
<dbReference type="GO" id="GO:0070579">
    <property type="term" value="F:DNA 5-methylcytosine dioxygenase activity"/>
    <property type="evidence" value="ECO:0007669"/>
    <property type="project" value="UniProtKB-UniRule"/>
</dbReference>
<keyword evidence="10" id="KW-0238">DNA-binding</keyword>
<dbReference type="GO" id="GO:0005694">
    <property type="term" value="C:chromosome"/>
    <property type="evidence" value="ECO:0007669"/>
    <property type="project" value="UniProtKB-SubCell"/>
</dbReference>
<name>H3AIR4_LATCH</name>
<dbReference type="GO" id="GO:0141166">
    <property type="term" value="P:chromosomal 5-methylcytosine DNA demethylation pathway"/>
    <property type="evidence" value="ECO:0007669"/>
    <property type="project" value="UniProtKB-UniRule"/>
</dbReference>
<evidence type="ECO:0000256" key="8">
    <source>
        <dbReference type="ARBA" id="ARBA00023002"/>
    </source>
</evidence>
<keyword evidence="4" id="KW-0158">Chromosome</keyword>
<evidence type="ECO:0000256" key="9">
    <source>
        <dbReference type="ARBA" id="ARBA00023004"/>
    </source>
</evidence>
<evidence type="ECO:0000256" key="15">
    <source>
        <dbReference type="SAM" id="MobiDB-lite"/>
    </source>
</evidence>
<comment type="function">
    <text evidence="14">Dioxygenase that catalyzes the conversion of the modified genomic base 5-methylcytosine (5mC) into 5-hydroxymethylcytosine (5hmC) and plays a key role in epigenetic chromatin reprogramming during embryonic development.</text>
</comment>
<keyword evidence="5 14" id="KW-0479">Metal-binding</keyword>
<dbReference type="eggNOG" id="ENOG502QURD">
    <property type="taxonomic scope" value="Eukaryota"/>
</dbReference>
<evidence type="ECO:0000256" key="6">
    <source>
        <dbReference type="ARBA" id="ARBA00022833"/>
    </source>
</evidence>
<keyword evidence="11" id="KW-0539">Nucleus</keyword>
<dbReference type="SMART" id="SM01333">
    <property type="entry name" value="Tet_JBP"/>
    <property type="match status" value="1"/>
</dbReference>
<comment type="similarity">
    <text evidence="3 14">Belongs to the TET family.</text>
</comment>
<feature type="compositionally biased region" description="Basic and acidic residues" evidence="15">
    <location>
        <begin position="23"/>
        <end position="33"/>
    </location>
</feature>
<dbReference type="HOGENOM" id="CLU_001618_3_0_1"/>
<evidence type="ECO:0000256" key="11">
    <source>
        <dbReference type="ARBA" id="ARBA00023242"/>
    </source>
</evidence>
<feature type="compositionally biased region" description="Polar residues" evidence="15">
    <location>
        <begin position="559"/>
        <end position="570"/>
    </location>
</feature>
<dbReference type="GeneTree" id="ENSGT00940000157631"/>
<comment type="catalytic activity">
    <reaction evidence="14">
        <text>a 5-methyl-2'-deoxycytidine in DNA + 2-oxoglutarate + O2 = a 5-hydroxymethyl-2'-deoxycytidine in DNA + succinate + CO2</text>
        <dbReference type="Rhea" id="RHEA:52636"/>
        <dbReference type="Rhea" id="RHEA-COMP:11370"/>
        <dbReference type="Rhea" id="RHEA-COMP:13315"/>
        <dbReference type="ChEBI" id="CHEBI:15379"/>
        <dbReference type="ChEBI" id="CHEBI:16526"/>
        <dbReference type="ChEBI" id="CHEBI:16810"/>
        <dbReference type="ChEBI" id="CHEBI:30031"/>
        <dbReference type="ChEBI" id="CHEBI:85454"/>
        <dbReference type="ChEBI" id="CHEBI:136731"/>
        <dbReference type="EC" id="1.14.11.80"/>
    </reaction>
</comment>
<dbReference type="EMBL" id="AFYH01172386">
    <property type="status" value="NOT_ANNOTATED_CDS"/>
    <property type="molecule type" value="Genomic_DNA"/>
</dbReference>
<reference evidence="17" key="3">
    <citation type="submission" date="2025-09" db="UniProtKB">
        <authorList>
            <consortium name="Ensembl"/>
        </authorList>
    </citation>
    <scope>IDENTIFICATION</scope>
</reference>
<dbReference type="EMBL" id="AFYH01172389">
    <property type="status" value="NOT_ANNOTATED_CDS"/>
    <property type="molecule type" value="Genomic_DNA"/>
</dbReference>
<evidence type="ECO:0000256" key="7">
    <source>
        <dbReference type="ARBA" id="ARBA00022964"/>
    </source>
</evidence>
<feature type="region of interest" description="Disordered" evidence="15">
    <location>
        <begin position="659"/>
        <end position="681"/>
    </location>
</feature>
<dbReference type="InterPro" id="IPR046942">
    <property type="entry name" value="TET_oxygenase"/>
</dbReference>
<dbReference type="InterPro" id="IPR024779">
    <property type="entry name" value="2OGFeDO_JBP1/TET_oxygenase_dom"/>
</dbReference>
<feature type="region of interest" description="Disordered" evidence="15">
    <location>
        <begin position="603"/>
        <end position="639"/>
    </location>
</feature>
<reference evidence="18" key="1">
    <citation type="submission" date="2011-08" db="EMBL/GenBank/DDBJ databases">
        <title>The draft genome of Latimeria chalumnae.</title>
        <authorList>
            <person name="Di Palma F."/>
            <person name="Alfoldi J."/>
            <person name="Johnson J."/>
            <person name="Berlin A."/>
            <person name="Gnerre S."/>
            <person name="Jaffe D."/>
            <person name="MacCallum I."/>
            <person name="Young S."/>
            <person name="Walker B.J."/>
            <person name="Lander E."/>
            <person name="Lindblad-Toh K."/>
        </authorList>
    </citation>
    <scope>NUCLEOTIDE SEQUENCE [LARGE SCALE GENOMIC DNA]</scope>
    <source>
        <strain evidence="18">Wild caught</strain>
    </source>
</reference>
<keyword evidence="18" id="KW-1185">Reference proteome</keyword>
<sequence length="1688" mass="187430">TGSGGNSFDGPKTGQMEEGPINHVEESRLRLESEPSVVNGARERDETSALMEESDWLEQNENPNWENTPVLQQTTATHNASLEDARNLAAFSAVVEAVSSYKTPASEPQPPQTMQLYKKFELEMSRSPALDSSLPLPESSSGTEDLSTLRNALTLARQGKKPPNCDCDGPECPDYLEWLEKKIRSAAGKEQKRIPHQPTKMNSQPLVNGAFPNQVPAVEETQTLNSFDALPYSQSVLSIAKEKNISLQTAIAIEALTQLSSTFPQPLADVSATQNGTLQVELFRSKDQMVNSFPFDPNGAHALQMPTTNQALQRQSPQAYTAQNVLQGPQAQSQIPPAANDPMAELQQLLDNASNNYMKPVFKTPDMIPSKEKAMRSKQGQPVKPSSVEEGARYYGTTCRQQLSQPTEQTGLQQTTQKALQQHLHHKRNLFQEQGQTQASQPMQPNWWTPASPLLPPRETEKQPVKEKKKKLQSPLLKSQMQNTPQKLVKKQVHIRKSKQKDCQAKFLPLRQISLAEYHLLEKLKNSKEMQLPPLQTPRPDLSDNAIGQPSPLLPAPHSTPQHLPQTQLTSHQALSTQEAFSLNTPCPQDKFEELIREFEAKFGGSPSPQHSQFPAQSNIGPQEIPKEDEPSLSARSPKQIKIESSGAVTVLSTTCFHSEDTQSTDGPSEEGTPIKNECPLTPTLSGFLESPLKYLDTPTKTLLDTPSKRAQAEFPTCDCVEQILEKDEGPYYTHLGSGPTVASIRELMEERYGEKGKAIRIEKVIYTGKEGKSSQGCPIAKWVIRRSSEEEKLLCLVRHRAGHHCQNAVIVILLLAWEGIPRSLGDKLYEELTETLTKYGNPTSRRCGLNDDRTCACQGKDLDTCGASFSFGCSWSMYFNGCKYARSKIPRKFRLIGENHKEEESLRDRFQHLATQVAPVYKSLAPQAYQNQVVNEHIAPDCRLGLKEGRPFSGVTACMDFCAHAHKDQHNLYNGCTVVCTLTKEDNRTIGKIPEDEQLHVLPLYKISTVDEFGNEESQNEKIKSGAIQVLTAFPREVRKLPEPAKSCRQRKMDAKKAASEKKRSQKEKLVTPEKIKQEAIEMQTLQPNQGIALASGIPQQAVNPSLKVQPQDLFNAYKYKGNAVVESYSVLGNCRPSDPYSMNSVYSYHSYYAQPSLPSINGFHSNFTLPSYGYYSFSNSHMFSSQLLNYGSTDPRTGGWMSSHNFEKKPNLSALDSLNSSYRSKSEFSEQASHAAPKVTHQLPTLQGSREFANNKPSHLPHRPSQITMETKPCSQTVNFLGRVIKQEPEGSFPYLDSVHGSALSTRNGNCSSAATLPASSQTCEQERLWHSHKMNGTLPSSERTVPGASWNVFGSNESTKLSNMNVQEACSSFKVNLNASRLSNAHVQETQWNSFTNGSQAAQHTGNLQGKPWSTYKLSKTPSPLPGSANGNLGAPSWNLASMNLTAAIKTNSELQDKLWHSVKINESRTPTPNAGLHDKSWNSFGVSGSMGSVLPGLGHQEAHWDPYSFDDSMESPPTENVKEEEEEVWSDSEHNFLDENIGGVAVAPAHGSILIECARRELHATTPLMKPNRCHPTRISLVFYQHKNLNQPNHGLALWEAKMRLLAERARARQEEAERLGLQPDIKPFGKKRKWGGAPAAEPEHKEKKDIIPIRQALALTTNSVITVSSYAYTKVTGPYSHWI</sequence>
<feature type="compositionally biased region" description="Polar residues" evidence="15">
    <location>
        <begin position="431"/>
        <end position="449"/>
    </location>
</feature>
<comment type="subcellular location">
    <subcellularLocation>
        <location evidence="2">Chromosome</location>
    </subcellularLocation>
    <subcellularLocation>
        <location evidence="1">Nucleus</location>
    </subcellularLocation>
</comment>
<evidence type="ECO:0000256" key="13">
    <source>
        <dbReference type="ARBA" id="ARBA00049431"/>
    </source>
</evidence>
<gene>
    <name evidence="17" type="primary">TET3</name>
</gene>
<reference evidence="17" key="2">
    <citation type="submission" date="2025-08" db="UniProtKB">
        <authorList>
            <consortium name="Ensembl"/>
        </authorList>
    </citation>
    <scope>IDENTIFICATION</scope>
</reference>
<evidence type="ECO:0000313" key="17">
    <source>
        <dbReference type="Ensembl" id="ENSLACP00000009535.1"/>
    </source>
</evidence>
<feature type="region of interest" description="Disordered" evidence="15">
    <location>
        <begin position="1"/>
        <end position="67"/>
    </location>
</feature>
<feature type="region of interest" description="Disordered" evidence="15">
    <location>
        <begin position="1045"/>
        <end position="1073"/>
    </location>
</feature>
<evidence type="ECO:0000256" key="10">
    <source>
        <dbReference type="ARBA" id="ARBA00023125"/>
    </source>
</evidence>
<feature type="region of interest" description="Disordered" evidence="15">
    <location>
        <begin position="401"/>
        <end position="475"/>
    </location>
</feature>
<keyword evidence="9 14" id="KW-0408">Iron</keyword>
<evidence type="ECO:0000256" key="2">
    <source>
        <dbReference type="ARBA" id="ARBA00004286"/>
    </source>
</evidence>
<comment type="catalytic activity">
    <reaction evidence="13 14">
        <text>a 5-hydroxymethyl-2'-deoxycytidine in DNA + 2-oxoglutarate + O2 = a 5-formyl-2'-deoxycytidine in DNA + succinate + CO2 + H2O</text>
        <dbReference type="Rhea" id="RHEA:53828"/>
        <dbReference type="Rhea" id="RHEA-COMP:13315"/>
        <dbReference type="Rhea" id="RHEA-COMP:13656"/>
        <dbReference type="ChEBI" id="CHEBI:15377"/>
        <dbReference type="ChEBI" id="CHEBI:15379"/>
        <dbReference type="ChEBI" id="CHEBI:16526"/>
        <dbReference type="ChEBI" id="CHEBI:16810"/>
        <dbReference type="ChEBI" id="CHEBI:30031"/>
        <dbReference type="ChEBI" id="CHEBI:136731"/>
        <dbReference type="ChEBI" id="CHEBI:137731"/>
        <dbReference type="EC" id="1.14.11.80"/>
    </reaction>
</comment>
<accession>H3AIR4</accession>
<dbReference type="OMA" id="HYIPAMK"/>
<comment type="catalytic activity">
    <reaction evidence="12 14">
        <text>a 5-formyl-2'-deoxycytidine in DNA + 2-oxoglutarate + O2 = a 5-carboxyl-2'-deoxycytidine in DNA + succinate + CO2 + H(+)</text>
        <dbReference type="Rhea" id="RHEA:53832"/>
        <dbReference type="Rhea" id="RHEA-COMP:13656"/>
        <dbReference type="Rhea" id="RHEA-COMP:13657"/>
        <dbReference type="ChEBI" id="CHEBI:15378"/>
        <dbReference type="ChEBI" id="CHEBI:15379"/>
        <dbReference type="ChEBI" id="CHEBI:16526"/>
        <dbReference type="ChEBI" id="CHEBI:16810"/>
        <dbReference type="ChEBI" id="CHEBI:30031"/>
        <dbReference type="ChEBI" id="CHEBI:137731"/>
        <dbReference type="ChEBI" id="CHEBI:137732"/>
        <dbReference type="EC" id="1.14.11.80"/>
    </reaction>
</comment>
<dbReference type="GO" id="GO:0005634">
    <property type="term" value="C:nucleus"/>
    <property type="evidence" value="ECO:0007669"/>
    <property type="project" value="UniProtKB-UniRule"/>
</dbReference>
<evidence type="ECO:0000256" key="3">
    <source>
        <dbReference type="ARBA" id="ARBA00007502"/>
    </source>
</evidence>
<dbReference type="Ensembl" id="ENSLACT00000009607.1">
    <property type="protein sequence ID" value="ENSLACP00000009535.1"/>
    <property type="gene ID" value="ENSLACG00000008407.1"/>
</dbReference>
<evidence type="ECO:0000256" key="5">
    <source>
        <dbReference type="ARBA" id="ARBA00022723"/>
    </source>
</evidence>
<dbReference type="Pfam" id="PF12851">
    <property type="entry name" value="Tet_JBP"/>
    <property type="match status" value="1"/>
</dbReference>
<dbReference type="EMBL" id="AFYH01172388">
    <property type="status" value="NOT_ANNOTATED_CDS"/>
    <property type="molecule type" value="Genomic_DNA"/>
</dbReference>
<dbReference type="Proteomes" id="UP000008672">
    <property type="component" value="Unassembled WGS sequence"/>
</dbReference>
<evidence type="ECO:0000256" key="14">
    <source>
        <dbReference type="RuleBase" id="RU367064"/>
    </source>
</evidence>
<evidence type="ECO:0000313" key="18">
    <source>
        <dbReference type="Proteomes" id="UP000008672"/>
    </source>
</evidence>
<dbReference type="CDD" id="cd18897">
    <property type="entry name" value="TET3"/>
    <property type="match status" value="1"/>
</dbReference>
<feature type="compositionally biased region" description="Polar residues" evidence="15">
    <location>
        <begin position="607"/>
        <end position="621"/>
    </location>
</feature>
<feature type="region of interest" description="Disordered" evidence="15">
    <location>
        <begin position="529"/>
        <end position="570"/>
    </location>
</feature>
<dbReference type="InterPro" id="IPR040175">
    <property type="entry name" value="TET1/2/3"/>
</dbReference>
<dbReference type="EMBL" id="AFYH01172387">
    <property type="status" value="NOT_ANNOTATED_CDS"/>
    <property type="molecule type" value="Genomic_DNA"/>
</dbReference>
<comment type="cofactor">
    <cofactor evidence="14">
        <name>Zn(2+)</name>
        <dbReference type="ChEBI" id="CHEBI:29105"/>
    </cofactor>
    <text evidence="14">The zinc ions have a structural role.</text>
</comment>
<dbReference type="EMBL" id="AFYH01172391">
    <property type="status" value="NOT_ANNOTATED_CDS"/>
    <property type="molecule type" value="Genomic_DNA"/>
</dbReference>
<keyword evidence="6 14" id="KW-0862">Zinc</keyword>
<dbReference type="InParanoid" id="H3AIR4"/>
<protein>
    <recommendedName>
        <fullName evidence="14">Methylcytosine dioxygenase TET</fullName>
        <ecNumber evidence="14">1.14.11.80</ecNumber>
    </recommendedName>
</protein>
<keyword evidence="7 14" id="KW-0223">Dioxygenase</keyword>
<dbReference type="EMBL" id="AFYH01172390">
    <property type="status" value="NOT_ANNOTATED_CDS"/>
    <property type="molecule type" value="Genomic_DNA"/>
</dbReference>
<comment type="cofactor">
    <cofactor evidence="14">
        <name>Fe(2+)</name>
        <dbReference type="ChEBI" id="CHEBI:29033"/>
    </cofactor>
    <text evidence="14">Binds 1 Fe(2+) ion per subunit.</text>
</comment>
<dbReference type="STRING" id="7897.ENSLACP00000009535"/>
<dbReference type="PANTHER" id="PTHR23358">
    <property type="entry name" value="METHYLCYTOSINE DIOXYGENASE TET"/>
    <property type="match status" value="1"/>
</dbReference>
<dbReference type="FunCoup" id="H3AIR4">
    <property type="interactions" value="2360"/>
</dbReference>
<dbReference type="GO" id="GO:0040029">
    <property type="term" value="P:epigenetic regulation of gene expression"/>
    <property type="evidence" value="ECO:0007669"/>
    <property type="project" value="InterPro"/>
</dbReference>
<feature type="compositionally biased region" description="Basic and acidic residues" evidence="15">
    <location>
        <begin position="1052"/>
        <end position="1073"/>
    </location>
</feature>
<evidence type="ECO:0000256" key="12">
    <source>
        <dbReference type="ARBA" id="ARBA00047840"/>
    </source>
</evidence>
<evidence type="ECO:0000256" key="1">
    <source>
        <dbReference type="ARBA" id="ARBA00004123"/>
    </source>
</evidence>
<feature type="compositionally biased region" description="Polar residues" evidence="15">
    <location>
        <begin position="401"/>
        <end position="420"/>
    </location>
</feature>
<proteinExistence type="inferred from homology"/>
<evidence type="ECO:0000256" key="4">
    <source>
        <dbReference type="ARBA" id="ARBA00022454"/>
    </source>
</evidence>
<dbReference type="GO" id="GO:0045944">
    <property type="term" value="P:positive regulation of transcription by RNA polymerase II"/>
    <property type="evidence" value="ECO:0007669"/>
    <property type="project" value="TreeGrafter"/>
</dbReference>
<feature type="domain" description="Methylcytosine dioxygenase TET1-3 oxygenase" evidence="16">
    <location>
        <begin position="875"/>
        <end position="1591"/>
    </location>
</feature>
<dbReference type="GO" id="GO:0008270">
    <property type="term" value="F:zinc ion binding"/>
    <property type="evidence" value="ECO:0007669"/>
    <property type="project" value="UniProtKB-UniRule"/>
</dbReference>
<dbReference type="PANTHER" id="PTHR23358:SF4">
    <property type="entry name" value="METHYLCYTOSINE DIOXYGENASE TET3"/>
    <property type="match status" value="1"/>
</dbReference>
<organism evidence="17 18">
    <name type="scientific">Latimeria chalumnae</name>
    <name type="common">Coelacanth</name>
    <dbReference type="NCBI Taxonomy" id="7897"/>
    <lineage>
        <taxon>Eukaryota</taxon>
        <taxon>Metazoa</taxon>
        <taxon>Chordata</taxon>
        <taxon>Craniata</taxon>
        <taxon>Vertebrata</taxon>
        <taxon>Euteleostomi</taxon>
        <taxon>Coelacanthiformes</taxon>
        <taxon>Coelacanthidae</taxon>
        <taxon>Latimeria</taxon>
    </lineage>
</organism>
<dbReference type="EC" id="1.14.11.80" evidence="14"/>
<keyword evidence="8 14" id="KW-0560">Oxidoreductase</keyword>